<dbReference type="HOGENOM" id="CLU_652564_0_0_1"/>
<reference evidence="3" key="3">
    <citation type="submission" date="2015-06" db="UniProtKB">
        <authorList>
            <consortium name="EnsemblMetazoa"/>
        </authorList>
    </citation>
    <scope>IDENTIFICATION</scope>
</reference>
<dbReference type="InterPro" id="IPR011029">
    <property type="entry name" value="DEATH-like_dom_sf"/>
</dbReference>
<reference evidence="4" key="1">
    <citation type="submission" date="2012-12" db="EMBL/GenBank/DDBJ databases">
        <authorList>
            <person name="Hellsten U."/>
            <person name="Grimwood J."/>
            <person name="Chapman J.A."/>
            <person name="Shapiro H."/>
            <person name="Aerts A."/>
            <person name="Otillar R.P."/>
            <person name="Terry A.Y."/>
            <person name="Boore J.L."/>
            <person name="Simakov O."/>
            <person name="Marletaz F."/>
            <person name="Cho S.-J."/>
            <person name="Edsinger-Gonzales E."/>
            <person name="Havlak P."/>
            <person name="Kuo D.-H."/>
            <person name="Larsson T."/>
            <person name="Lv J."/>
            <person name="Arendt D."/>
            <person name="Savage R."/>
            <person name="Osoegawa K."/>
            <person name="de Jong P."/>
            <person name="Lindberg D.R."/>
            <person name="Seaver E.C."/>
            <person name="Weisblat D.A."/>
            <person name="Putnam N.H."/>
            <person name="Grigoriev I.V."/>
            <person name="Rokhsar D.S."/>
        </authorList>
    </citation>
    <scope>NUCLEOTIDE SEQUENCE</scope>
    <source>
        <strain evidence="4">I ESC-2004</strain>
    </source>
</reference>
<proteinExistence type="predicted"/>
<evidence type="ECO:0000313" key="3">
    <source>
        <dbReference type="EnsemblMetazoa" id="CapteP193607"/>
    </source>
</evidence>
<dbReference type="GO" id="GO:0042981">
    <property type="term" value="P:regulation of apoptotic process"/>
    <property type="evidence" value="ECO:0007669"/>
    <property type="project" value="InterPro"/>
</dbReference>
<evidence type="ECO:0000313" key="4">
    <source>
        <dbReference type="Proteomes" id="UP000014760"/>
    </source>
</evidence>
<dbReference type="EnsemblMetazoa" id="CapteT193607">
    <property type="protein sequence ID" value="CapteP193607"/>
    <property type="gene ID" value="CapteG193607"/>
</dbReference>
<evidence type="ECO:0000313" key="2">
    <source>
        <dbReference type="EMBL" id="ELU15954.1"/>
    </source>
</evidence>
<dbReference type="Pfam" id="PF00619">
    <property type="entry name" value="CARD"/>
    <property type="match status" value="1"/>
</dbReference>
<keyword evidence="4" id="KW-1185">Reference proteome</keyword>
<dbReference type="EMBL" id="KB293438">
    <property type="protein sequence ID" value="ELU15954.1"/>
    <property type="molecule type" value="Genomic_DNA"/>
</dbReference>
<sequence length="421" mass="48599">MEPALKTPVNTTEQLSSFIKESTENLQNFNNLNGECKISDDINIDLQKCTESFKKFPIVENIYRTPVNTTEQLSSFIKESTENLQNFNNLNGECKISDDINIDLQKGEFLDGKNVRATEKRFGVNIVRCTMNDANGSFFCRVLTGCKVDKKADPHRREPLPTFRCKTQRGCEKFSVKLGMSSIDVYLHSYEQIEYWLAELGCMAIRGGWLASGQKVHYASLISHLYFTVRSRPLKTAVLRIPGQFACYPVYRQQILAKSASFSISDEDFPTPQRCRIRSSCSPYLNAIRQMKEWQLLETSKEALIEDLDPDELYPHLLQLDYFTLDDLHRIEAEPTKKDMVKMLLKILPRTGPGAFGVFMEALRKYKPHLHRLLKRKHDALLKYAASGLMTPVRDMDRHAEVQREFQLQRQRQRQSQSPHT</sequence>
<organism evidence="2">
    <name type="scientific">Capitella teleta</name>
    <name type="common">Polychaete worm</name>
    <dbReference type="NCBI Taxonomy" id="283909"/>
    <lineage>
        <taxon>Eukaryota</taxon>
        <taxon>Metazoa</taxon>
        <taxon>Spiralia</taxon>
        <taxon>Lophotrochozoa</taxon>
        <taxon>Annelida</taxon>
        <taxon>Polychaeta</taxon>
        <taxon>Sedentaria</taxon>
        <taxon>Scolecida</taxon>
        <taxon>Capitellidae</taxon>
        <taxon>Capitella</taxon>
    </lineage>
</organism>
<dbReference type="OrthoDB" id="1357022at2759"/>
<dbReference type="InterPro" id="IPR037939">
    <property type="entry name" value="CRADD"/>
</dbReference>
<gene>
    <name evidence="2" type="ORF">CAPTEDRAFT_193607</name>
</gene>
<dbReference type="Gene3D" id="1.10.533.10">
    <property type="entry name" value="Death Domain, Fas"/>
    <property type="match status" value="1"/>
</dbReference>
<dbReference type="PANTHER" id="PTHR15034:SF5">
    <property type="entry name" value="DEATH DOMAIN-CONTAINING PROTEIN CRADD"/>
    <property type="match status" value="1"/>
</dbReference>
<dbReference type="SUPFAM" id="SSF47986">
    <property type="entry name" value="DEATH domain"/>
    <property type="match status" value="1"/>
</dbReference>
<reference evidence="2 4" key="2">
    <citation type="journal article" date="2013" name="Nature">
        <title>Insights into bilaterian evolution from three spiralian genomes.</title>
        <authorList>
            <person name="Simakov O."/>
            <person name="Marletaz F."/>
            <person name="Cho S.J."/>
            <person name="Edsinger-Gonzales E."/>
            <person name="Havlak P."/>
            <person name="Hellsten U."/>
            <person name="Kuo D.H."/>
            <person name="Larsson T."/>
            <person name="Lv J."/>
            <person name="Arendt D."/>
            <person name="Savage R."/>
            <person name="Osoegawa K."/>
            <person name="de Jong P."/>
            <person name="Grimwood J."/>
            <person name="Chapman J.A."/>
            <person name="Shapiro H."/>
            <person name="Aerts A."/>
            <person name="Otillar R.P."/>
            <person name="Terry A.Y."/>
            <person name="Boore J.L."/>
            <person name="Grigoriev I.V."/>
            <person name="Lindberg D.R."/>
            <person name="Seaver E.C."/>
            <person name="Weisblat D.A."/>
            <person name="Putnam N.H."/>
            <person name="Rokhsar D.S."/>
        </authorList>
    </citation>
    <scope>NUCLEOTIDE SEQUENCE</scope>
    <source>
        <strain evidence="2 4">I ESC-2004</strain>
    </source>
</reference>
<dbReference type="GO" id="GO:0002020">
    <property type="term" value="F:protease binding"/>
    <property type="evidence" value="ECO:0007669"/>
    <property type="project" value="InterPro"/>
</dbReference>
<dbReference type="InterPro" id="IPR001315">
    <property type="entry name" value="CARD"/>
</dbReference>
<feature type="domain" description="CARD" evidence="1">
    <location>
        <begin position="289"/>
        <end position="378"/>
    </location>
</feature>
<dbReference type="GO" id="GO:0070513">
    <property type="term" value="F:death domain binding"/>
    <property type="evidence" value="ECO:0007669"/>
    <property type="project" value="InterPro"/>
</dbReference>
<dbReference type="PANTHER" id="PTHR15034">
    <property type="entry name" value="DEATH DOMAIN-CONTAINING PROTEIN CRADD"/>
    <property type="match status" value="1"/>
</dbReference>
<accession>R7VBE6</accession>
<dbReference type="PROSITE" id="PS50209">
    <property type="entry name" value="CARD"/>
    <property type="match status" value="1"/>
</dbReference>
<protein>
    <recommendedName>
        <fullName evidence="1">CARD domain-containing protein</fullName>
    </recommendedName>
</protein>
<dbReference type="EMBL" id="AMQN01004381">
    <property type="status" value="NOT_ANNOTATED_CDS"/>
    <property type="molecule type" value="Genomic_DNA"/>
</dbReference>
<dbReference type="AlphaFoldDB" id="R7VBE6"/>
<name>R7VBE6_CAPTE</name>
<evidence type="ECO:0000259" key="1">
    <source>
        <dbReference type="PROSITE" id="PS50209"/>
    </source>
</evidence>
<dbReference type="CDD" id="cd01671">
    <property type="entry name" value="CARD"/>
    <property type="match status" value="1"/>
</dbReference>
<dbReference type="Proteomes" id="UP000014760">
    <property type="component" value="Unassembled WGS sequence"/>
</dbReference>